<dbReference type="EMBL" id="JH600068">
    <property type="protein sequence ID" value="EIG53684.1"/>
    <property type="molecule type" value="Genomic_DNA"/>
</dbReference>
<evidence type="ECO:0000259" key="8">
    <source>
        <dbReference type="PROSITE" id="PS51349"/>
    </source>
</evidence>
<evidence type="ECO:0000256" key="7">
    <source>
        <dbReference type="PIRSR" id="PIRSR000138-2"/>
    </source>
</evidence>
<keyword evidence="2 7" id="KW-0285">Flavoprotein</keyword>
<evidence type="ECO:0000256" key="4">
    <source>
        <dbReference type="ARBA" id="ARBA00023002"/>
    </source>
</evidence>
<gene>
    <name evidence="9" type="ORF">DesU5LDRAFT_2011</name>
</gene>
<dbReference type="PROSITE" id="PS51349">
    <property type="entry name" value="FMN_HYDROXY_ACID_DH_2"/>
    <property type="match status" value="1"/>
</dbReference>
<organism evidence="9">
    <name type="scientific">Desulfovibrio sp. U5L</name>
    <dbReference type="NCBI Taxonomy" id="596152"/>
    <lineage>
        <taxon>Bacteria</taxon>
        <taxon>Pseudomonadati</taxon>
        <taxon>Thermodesulfobacteriota</taxon>
        <taxon>Desulfovibrionia</taxon>
        <taxon>Desulfovibrionales</taxon>
        <taxon>Desulfovibrionaceae</taxon>
        <taxon>Desulfovibrio</taxon>
    </lineage>
</organism>
<comment type="cofactor">
    <cofactor evidence="1">
        <name>FMN</name>
        <dbReference type="ChEBI" id="CHEBI:58210"/>
    </cofactor>
</comment>
<dbReference type="Gene3D" id="3.20.20.70">
    <property type="entry name" value="Aldolase class I"/>
    <property type="match status" value="1"/>
</dbReference>
<dbReference type="InterPro" id="IPR012133">
    <property type="entry name" value="Alpha-hydoxy_acid_DH_FMN"/>
</dbReference>
<evidence type="ECO:0000256" key="1">
    <source>
        <dbReference type="ARBA" id="ARBA00001917"/>
    </source>
</evidence>
<feature type="binding site" evidence="7">
    <location>
        <position position="239"/>
    </location>
    <ligand>
        <name>glyoxylate</name>
        <dbReference type="ChEBI" id="CHEBI:36655"/>
    </ligand>
</feature>
<dbReference type="HOGENOM" id="CLU_020639_6_0_7"/>
<dbReference type="PANTHER" id="PTHR10578">
    <property type="entry name" value="S -2-HYDROXY-ACID OXIDASE-RELATED"/>
    <property type="match status" value="1"/>
</dbReference>
<feature type="binding site" evidence="7">
    <location>
        <position position="236"/>
    </location>
    <ligand>
        <name>FMN</name>
        <dbReference type="ChEBI" id="CHEBI:58210"/>
    </ligand>
</feature>
<dbReference type="InterPro" id="IPR013785">
    <property type="entry name" value="Aldolase_TIM"/>
</dbReference>
<dbReference type="GO" id="GO:0010181">
    <property type="term" value="F:FMN binding"/>
    <property type="evidence" value="ECO:0007669"/>
    <property type="project" value="InterPro"/>
</dbReference>
<evidence type="ECO:0000256" key="6">
    <source>
        <dbReference type="PIRSR" id="PIRSR000138-1"/>
    </source>
</evidence>
<protein>
    <submittedName>
        <fullName evidence="9">Alpha-hydroxyacid dehydrogenase, FMN-dependent L-lactate dehydrogenase</fullName>
    </submittedName>
</protein>
<evidence type="ECO:0000256" key="2">
    <source>
        <dbReference type="ARBA" id="ARBA00022630"/>
    </source>
</evidence>
<dbReference type="AlphaFoldDB" id="I2Q1M8"/>
<dbReference type="GO" id="GO:0016491">
    <property type="term" value="F:oxidoreductase activity"/>
    <property type="evidence" value="ECO:0007669"/>
    <property type="project" value="UniProtKB-KW"/>
</dbReference>
<feature type="binding site" evidence="7">
    <location>
        <begin position="290"/>
        <end position="291"/>
    </location>
    <ligand>
        <name>FMN</name>
        <dbReference type="ChEBI" id="CHEBI:58210"/>
    </ligand>
</feature>
<dbReference type="STRING" id="596152.DesU5LDRAFT_2011"/>
<evidence type="ECO:0000256" key="5">
    <source>
        <dbReference type="ARBA" id="ARBA00024042"/>
    </source>
</evidence>
<comment type="similarity">
    <text evidence="5">Belongs to the FMN-dependent alpha-hydroxy acid dehydrogenase family.</text>
</comment>
<keyword evidence="3 7" id="KW-0288">FMN</keyword>
<keyword evidence="4" id="KW-0560">Oxidoreductase</keyword>
<evidence type="ECO:0000313" key="9">
    <source>
        <dbReference type="EMBL" id="EIG53684.1"/>
    </source>
</evidence>
<feature type="binding site" evidence="7">
    <location>
        <begin position="267"/>
        <end position="271"/>
    </location>
    <ligand>
        <name>FMN</name>
        <dbReference type="ChEBI" id="CHEBI:58210"/>
    </ligand>
</feature>
<dbReference type="SUPFAM" id="SSF51395">
    <property type="entry name" value="FMN-linked oxidoreductases"/>
    <property type="match status" value="1"/>
</dbReference>
<feature type="domain" description="FMN hydroxy acid dehydrogenase" evidence="8">
    <location>
        <begin position="37"/>
        <end position="341"/>
    </location>
</feature>
<dbReference type="PIRSF" id="PIRSF000138">
    <property type="entry name" value="Al-hdrx_acd_dh"/>
    <property type="match status" value="1"/>
</dbReference>
<feature type="binding site" evidence="7">
    <location>
        <position position="234"/>
    </location>
    <ligand>
        <name>FMN</name>
        <dbReference type="ChEBI" id="CHEBI:58210"/>
    </ligand>
</feature>
<name>I2Q1M8_9BACT</name>
<dbReference type="InterPro" id="IPR037396">
    <property type="entry name" value="FMN_HAD"/>
</dbReference>
<dbReference type="CDD" id="cd02809">
    <property type="entry name" value="alpha_hydroxyacid_oxid_FMN"/>
    <property type="match status" value="1"/>
</dbReference>
<feature type="active site" description="Proton acceptor" evidence="6">
    <location>
        <position position="236"/>
    </location>
</feature>
<accession>I2Q1M8</accession>
<feature type="binding site" evidence="7">
    <location>
        <position position="212"/>
    </location>
    <ligand>
        <name>FMN</name>
        <dbReference type="ChEBI" id="CHEBI:58210"/>
    </ligand>
</feature>
<reference evidence="9" key="1">
    <citation type="submission" date="2011-11" db="EMBL/GenBank/DDBJ databases">
        <title>Improved High-Quality Draft sequence of Desulfovibrio sp. U5L.</title>
        <authorList>
            <consortium name="US DOE Joint Genome Institute"/>
            <person name="Lucas S."/>
            <person name="Han J."/>
            <person name="Lapidus A."/>
            <person name="Cheng J.-F."/>
            <person name="Goodwin L."/>
            <person name="Pitluck S."/>
            <person name="Peters L."/>
            <person name="Ovchinnikova G."/>
            <person name="Held B."/>
            <person name="Detter J.C."/>
            <person name="Han C."/>
            <person name="Tapia R."/>
            <person name="Land M."/>
            <person name="Hauser L."/>
            <person name="Kyrpides N."/>
            <person name="Ivanova N."/>
            <person name="Pagani I."/>
            <person name="Gabster J."/>
            <person name="Walker C."/>
            <person name="Stolyar S."/>
            <person name="Stahl D."/>
            <person name="Arkin A."/>
            <person name="Dehal P."/>
            <person name="Hazen T."/>
            <person name="Woyke T."/>
        </authorList>
    </citation>
    <scope>NUCLEOTIDE SEQUENCE [LARGE SCALE GENOMIC DNA]</scope>
    <source>
        <strain evidence="9">U5L</strain>
    </source>
</reference>
<evidence type="ECO:0000256" key="3">
    <source>
        <dbReference type="ARBA" id="ARBA00022643"/>
    </source>
</evidence>
<dbReference type="PANTHER" id="PTHR10578:SF107">
    <property type="entry name" value="2-HYDROXYACID OXIDASE 1"/>
    <property type="match status" value="1"/>
</dbReference>
<sequence length="342" mass="34521">MDLTTLRKKAREELKGYCRVCPVCDGRACAGEAPGMGGTGTGAAFGANVRALCAYRLNMRTLHGVRSADTTVNLFGRELSMPVLAAPMTGVLYNMGGRLSEEDFIRTIVAGAKEAGTLGMSGDGADPAMFDSGLSAIAAAGGHGVPFIKPRAQEAVKALLKKAEAAGAVAVGVDVDGAGLAVMALKGQPVSPKTPEELAELISGTTLPFVVKGIMTPDEATLAFDAGAAAIVVSNHGGRVLDHTPGAAEVLPGIVRAVKGRGVVLADGGVRTGADVLKYLALGADAVLVGRPLVIGSFGGGAEGVAFLLQKLRAELAAAMLLTGTASVRQVSPHILCPNPCG</sequence>
<proteinExistence type="inferred from homology"/>
<dbReference type="OrthoDB" id="9770452at2"/>
<dbReference type="eggNOG" id="COG1304">
    <property type="taxonomic scope" value="Bacteria"/>
</dbReference>
<dbReference type="InterPro" id="IPR000262">
    <property type="entry name" value="FMN-dep_DH"/>
</dbReference>
<dbReference type="Pfam" id="PF01070">
    <property type="entry name" value="FMN_dh"/>
    <property type="match status" value="2"/>
</dbReference>